<accession>Q4SH86</accession>
<gene>
    <name evidence="2" type="ORF">GSTENG00018287001</name>
</gene>
<reference evidence="2" key="2">
    <citation type="submission" date="2004-02" db="EMBL/GenBank/DDBJ databases">
        <authorList>
            <consortium name="Genoscope"/>
            <consortium name="Whitehead Institute Centre for Genome Research"/>
        </authorList>
    </citation>
    <scope>NUCLEOTIDE SEQUENCE</scope>
</reference>
<name>Q4SH86_TETNG</name>
<dbReference type="GO" id="GO:0005085">
    <property type="term" value="F:guanyl-nucleotide exchange factor activity"/>
    <property type="evidence" value="ECO:0007669"/>
    <property type="project" value="InterPro"/>
</dbReference>
<dbReference type="SUPFAM" id="SSF48065">
    <property type="entry name" value="DBL homology domain (DH-domain)"/>
    <property type="match status" value="1"/>
</dbReference>
<dbReference type="InterPro" id="IPR057633">
    <property type="entry name" value="Death_TNF11B"/>
</dbReference>
<dbReference type="KEGG" id="tng:GSTEN00018287G001"/>
<proteinExistence type="predicted"/>
<comment type="caution">
    <text evidence="2">The sequence shown here is derived from an EMBL/GenBank/DDBJ whole genome shotgun (WGS) entry which is preliminary data.</text>
</comment>
<feature type="non-terminal residue" evidence="2">
    <location>
        <position position="1"/>
    </location>
</feature>
<protein>
    <submittedName>
        <fullName evidence="2">(spotted green pufferfish) hypothetical protein</fullName>
    </submittedName>
</protein>
<dbReference type="CDD" id="cd22914">
    <property type="entry name" value="HFD_SOS1_rpt1"/>
    <property type="match status" value="1"/>
</dbReference>
<dbReference type="Gene3D" id="1.10.20.10">
    <property type="entry name" value="Histone, subunit A"/>
    <property type="match status" value="1"/>
</dbReference>
<dbReference type="EMBL" id="CAAE01014587">
    <property type="protein sequence ID" value="CAF99996.1"/>
    <property type="molecule type" value="Genomic_DNA"/>
</dbReference>
<dbReference type="SUPFAM" id="SSF47113">
    <property type="entry name" value="Histone-fold"/>
    <property type="match status" value="2"/>
</dbReference>
<dbReference type="GO" id="GO:0046982">
    <property type="term" value="F:protein heterodimerization activity"/>
    <property type="evidence" value="ECO:0007669"/>
    <property type="project" value="InterPro"/>
</dbReference>
<dbReference type="OrthoDB" id="546434at2759"/>
<dbReference type="PROSITE" id="PS50010">
    <property type="entry name" value="DH_2"/>
    <property type="match status" value="1"/>
</dbReference>
<evidence type="ECO:0000313" key="2">
    <source>
        <dbReference type="EMBL" id="CAF99996.1"/>
    </source>
</evidence>
<sequence>QVLNQVHPKLVSQQEALQYIEELILLLLSMLCQAQPRSVQDVEDRVQKSFPHPIDKWAIADAQAAIEKRKRRNPLALPVEKIHPLLKVCTLLHYGPHTPIYATYSSDACHCQEVLGYKIDHQVSLYMVAVLEYISADILKLAGNYVKNIRHCEISQQDITVAMCADKVLMDMFHQDEDVISGFPLMDEEPLANEEQSYYELVRSFMSDGRLYLRQLNLLILVFREPFASSPMLFSHHDVDSIFSRIVDIHEVTVKLLGLIEDSVEMTDEDSPHPLVGSCFEDLAEELAFDPYETYTQDILRSGFHEHFLSQVSKPGAAFHLQPAFSKLVPPNLTLCEEAVYQSLSSLRLSSVPLERLLESLPGRKVDRKSLERLKKTCSPQQQVLQLLRLWRERNKDQDKLYGIIRGVVATLRPDWVLCLIPCTDERVLPGVHHCERKVSRCNSLKNLTLNDLLIVADSLPGVRVGQEDVLAVVSSCLPRQYILQLLHLWQMANYDLDLAKGLSHSLRVMRSREAPRYLLRGLKKISRIIGANSAHKLYEKMFVSMLQDETCFKALKPLNE</sequence>
<dbReference type="InterPro" id="IPR009072">
    <property type="entry name" value="Histone-fold"/>
</dbReference>
<dbReference type="Gene3D" id="1.20.900.10">
    <property type="entry name" value="Dbl homology (DH) domain"/>
    <property type="match status" value="1"/>
</dbReference>
<feature type="domain" description="DH" evidence="1">
    <location>
        <begin position="197"/>
        <end position="298"/>
    </location>
</feature>
<dbReference type="AlphaFoldDB" id="Q4SH86"/>
<evidence type="ECO:0000259" key="1">
    <source>
        <dbReference type="PROSITE" id="PS50010"/>
    </source>
</evidence>
<dbReference type="Pfam" id="PF23630">
    <property type="entry name" value="Death_TNFRSF11B"/>
    <property type="match status" value="2"/>
</dbReference>
<dbReference type="Pfam" id="PF00621">
    <property type="entry name" value="RhoGEF"/>
    <property type="match status" value="1"/>
</dbReference>
<dbReference type="InterPro" id="IPR035899">
    <property type="entry name" value="DBL_dom_sf"/>
</dbReference>
<dbReference type="CDD" id="cd22915">
    <property type="entry name" value="HFD_SOS1_rpt2"/>
    <property type="match status" value="1"/>
</dbReference>
<dbReference type="InterPro" id="IPR000219">
    <property type="entry name" value="DH_dom"/>
</dbReference>
<organism evidence="2">
    <name type="scientific">Tetraodon nigroviridis</name>
    <name type="common">Spotted green pufferfish</name>
    <name type="synonym">Chelonodon nigroviridis</name>
    <dbReference type="NCBI Taxonomy" id="99883"/>
    <lineage>
        <taxon>Eukaryota</taxon>
        <taxon>Metazoa</taxon>
        <taxon>Chordata</taxon>
        <taxon>Craniata</taxon>
        <taxon>Vertebrata</taxon>
        <taxon>Euteleostomi</taxon>
        <taxon>Actinopterygii</taxon>
        <taxon>Neopterygii</taxon>
        <taxon>Teleostei</taxon>
        <taxon>Neoteleostei</taxon>
        <taxon>Acanthomorphata</taxon>
        <taxon>Eupercaria</taxon>
        <taxon>Tetraodontiformes</taxon>
        <taxon>Tetradontoidea</taxon>
        <taxon>Tetraodontidae</taxon>
        <taxon>Tetraodon</taxon>
    </lineage>
</organism>
<reference evidence="2" key="1">
    <citation type="journal article" date="2004" name="Nature">
        <title>Genome duplication in the teleost fish Tetraodon nigroviridis reveals the early vertebrate proto-karyotype.</title>
        <authorList>
            <person name="Jaillon O."/>
            <person name="Aury J.-M."/>
            <person name="Brunet F."/>
            <person name="Petit J.-L."/>
            <person name="Stange-Thomann N."/>
            <person name="Mauceli E."/>
            <person name="Bouneau L."/>
            <person name="Fischer C."/>
            <person name="Ozouf-Costaz C."/>
            <person name="Bernot A."/>
            <person name="Nicaud S."/>
            <person name="Jaffe D."/>
            <person name="Fisher S."/>
            <person name="Lutfalla G."/>
            <person name="Dossat C."/>
            <person name="Segurens B."/>
            <person name="Dasilva C."/>
            <person name="Salanoubat M."/>
            <person name="Levy M."/>
            <person name="Boudet N."/>
            <person name="Castellano S."/>
            <person name="Anthouard V."/>
            <person name="Jubin C."/>
            <person name="Castelli V."/>
            <person name="Katinka M."/>
            <person name="Vacherie B."/>
            <person name="Biemont C."/>
            <person name="Skalli Z."/>
            <person name="Cattolico L."/>
            <person name="Poulain J."/>
            <person name="De Berardinis V."/>
            <person name="Cruaud C."/>
            <person name="Duprat S."/>
            <person name="Brottier P."/>
            <person name="Coutanceau J.-P."/>
            <person name="Gouzy J."/>
            <person name="Parra G."/>
            <person name="Lardier G."/>
            <person name="Chapple C."/>
            <person name="McKernan K.J."/>
            <person name="McEwan P."/>
            <person name="Bosak S."/>
            <person name="Kellis M."/>
            <person name="Volff J.-N."/>
            <person name="Guigo R."/>
            <person name="Zody M.C."/>
            <person name="Mesirov J."/>
            <person name="Lindblad-Toh K."/>
            <person name="Birren B."/>
            <person name="Nusbaum C."/>
            <person name="Kahn D."/>
            <person name="Robinson-Rechavi M."/>
            <person name="Laudet V."/>
            <person name="Schachter V."/>
            <person name="Quetier F."/>
            <person name="Saurin W."/>
            <person name="Scarpelli C."/>
            <person name="Wincker P."/>
            <person name="Lander E.S."/>
            <person name="Weissenbach J."/>
            <person name="Roest Crollius H."/>
        </authorList>
    </citation>
    <scope>NUCLEOTIDE SEQUENCE [LARGE SCALE GENOMIC DNA]</scope>
</reference>
<dbReference type="SMART" id="SM00325">
    <property type="entry name" value="RhoGEF"/>
    <property type="match status" value="1"/>
</dbReference>